<evidence type="ECO:0000313" key="3">
    <source>
        <dbReference type="EMBL" id="MFA9480401.1"/>
    </source>
</evidence>
<comment type="caution">
    <text evidence="3">The sequence shown here is derived from an EMBL/GenBank/DDBJ whole genome shotgun (WGS) entry which is preliminary data.</text>
</comment>
<reference evidence="3 4" key="1">
    <citation type="submission" date="2024-08" db="EMBL/GenBank/DDBJ databases">
        <title>Whole-genome sequencing of halo(alkali)philic microorganisms from hypersaline lakes.</title>
        <authorList>
            <person name="Sorokin D.Y."/>
            <person name="Merkel A.Y."/>
            <person name="Messina E."/>
            <person name="Yakimov M."/>
        </authorList>
    </citation>
    <scope>NUCLEOTIDE SEQUENCE [LARGE SCALE GENOMIC DNA]</scope>
    <source>
        <strain evidence="3 4">AB-hyl4</strain>
    </source>
</reference>
<sequence>MLRLSMVRSAMTAVLGVGLLGAPASADVLFVHNFDDLESATAAERLAADFAVGSGEVQVLNQSAGGFPDTSDEQVKFGTGAFKGDSDAANLGYSALGNFEFDKGSFEAWVRPGASEDFRLFRLGLDNGGTMQLSALSGGTSWRFQVFPSYSGSGNGNINAGANTVEANEWQLVSVDWDMTSSDASEHQIRMWINGEFAGEDTGLRTPSGSVSPSVTTENDILYLFTGNTGGADRGLQGYGDSVRITNTLISDLYELDENNNYEVPEGAFVPEPASLSLLGLGGLMMLARRRRA</sequence>
<keyword evidence="1" id="KW-0732">Signal</keyword>
<dbReference type="InterPro" id="IPR013424">
    <property type="entry name" value="Ice-binding_C"/>
</dbReference>
<protein>
    <submittedName>
        <fullName evidence="3">LamG-like jellyroll fold domain-containing protein</fullName>
    </submittedName>
</protein>
<dbReference type="Pfam" id="PF13385">
    <property type="entry name" value="Laminin_G_3"/>
    <property type="match status" value="1"/>
</dbReference>
<feature type="signal peptide" evidence="1">
    <location>
        <begin position="1"/>
        <end position="26"/>
    </location>
</feature>
<evidence type="ECO:0000313" key="4">
    <source>
        <dbReference type="Proteomes" id="UP001575105"/>
    </source>
</evidence>
<evidence type="ECO:0000256" key="1">
    <source>
        <dbReference type="SAM" id="SignalP"/>
    </source>
</evidence>
<keyword evidence="4" id="KW-1185">Reference proteome</keyword>
<dbReference type="NCBIfam" id="TIGR02595">
    <property type="entry name" value="PEP_CTERM"/>
    <property type="match status" value="1"/>
</dbReference>
<name>A0ABV4UBV1_9BACT</name>
<accession>A0ABV4UBV1</accession>
<dbReference type="Proteomes" id="UP001575105">
    <property type="component" value="Unassembled WGS sequence"/>
</dbReference>
<dbReference type="SUPFAM" id="SSF49899">
    <property type="entry name" value="Concanavalin A-like lectins/glucanases"/>
    <property type="match status" value="1"/>
</dbReference>
<dbReference type="RefSeq" id="WP_425347321.1">
    <property type="nucleotide sequence ID" value="NZ_JBGUBD010000020.1"/>
</dbReference>
<feature type="chain" id="PRO_5045218304" evidence="1">
    <location>
        <begin position="27"/>
        <end position="293"/>
    </location>
</feature>
<proteinExistence type="predicted"/>
<gene>
    <name evidence="3" type="ORF">ACERK3_19195</name>
</gene>
<dbReference type="EMBL" id="JBGUBD010000020">
    <property type="protein sequence ID" value="MFA9480401.1"/>
    <property type="molecule type" value="Genomic_DNA"/>
</dbReference>
<dbReference type="Gene3D" id="2.60.120.200">
    <property type="match status" value="1"/>
</dbReference>
<evidence type="ECO:0000259" key="2">
    <source>
        <dbReference type="Pfam" id="PF07589"/>
    </source>
</evidence>
<dbReference type="InterPro" id="IPR013320">
    <property type="entry name" value="ConA-like_dom_sf"/>
</dbReference>
<dbReference type="Pfam" id="PF07589">
    <property type="entry name" value="PEP-CTERM"/>
    <property type="match status" value="1"/>
</dbReference>
<organism evidence="3 4">
    <name type="scientific">Natronomicrosphaera hydrolytica</name>
    <dbReference type="NCBI Taxonomy" id="3242702"/>
    <lineage>
        <taxon>Bacteria</taxon>
        <taxon>Pseudomonadati</taxon>
        <taxon>Planctomycetota</taxon>
        <taxon>Phycisphaerae</taxon>
        <taxon>Phycisphaerales</taxon>
        <taxon>Phycisphaeraceae</taxon>
        <taxon>Natronomicrosphaera</taxon>
    </lineage>
</organism>
<feature type="domain" description="Ice-binding protein C-terminal" evidence="2">
    <location>
        <begin position="270"/>
        <end position="292"/>
    </location>
</feature>